<gene>
    <name evidence="2" type="ORF">QTG54_014257</name>
</gene>
<proteinExistence type="predicted"/>
<dbReference type="Proteomes" id="UP001224775">
    <property type="component" value="Unassembled WGS sequence"/>
</dbReference>
<dbReference type="SUPFAM" id="SSF56281">
    <property type="entry name" value="Metallo-hydrolase/oxidoreductase"/>
    <property type="match status" value="1"/>
</dbReference>
<reference evidence="2" key="1">
    <citation type="submission" date="2023-06" db="EMBL/GenBank/DDBJ databases">
        <title>Survivors Of The Sea: Transcriptome response of Skeletonema marinoi to long-term dormancy.</title>
        <authorList>
            <person name="Pinder M.I.M."/>
            <person name="Kourtchenko O."/>
            <person name="Robertson E.K."/>
            <person name="Larsson T."/>
            <person name="Maumus F."/>
            <person name="Osuna-Cruz C.M."/>
            <person name="Vancaester E."/>
            <person name="Stenow R."/>
            <person name="Vandepoele K."/>
            <person name="Ploug H."/>
            <person name="Bruchert V."/>
            <person name="Godhe A."/>
            <person name="Topel M."/>
        </authorList>
    </citation>
    <scope>NUCLEOTIDE SEQUENCE</scope>
    <source>
        <strain evidence="2">R05AC</strain>
    </source>
</reference>
<comment type="caution">
    <text evidence="2">The sequence shown here is derived from an EMBL/GenBank/DDBJ whole genome shotgun (WGS) entry which is preliminary data.</text>
</comment>
<dbReference type="EC" id="3.1.26.11" evidence="2"/>
<feature type="chain" id="PRO_5041982588" evidence="1">
    <location>
        <begin position="25"/>
        <end position="417"/>
    </location>
</feature>
<keyword evidence="2" id="KW-0378">Hydrolase</keyword>
<evidence type="ECO:0000256" key="1">
    <source>
        <dbReference type="SAM" id="SignalP"/>
    </source>
</evidence>
<organism evidence="2 3">
    <name type="scientific">Skeletonema marinoi</name>
    <dbReference type="NCBI Taxonomy" id="267567"/>
    <lineage>
        <taxon>Eukaryota</taxon>
        <taxon>Sar</taxon>
        <taxon>Stramenopiles</taxon>
        <taxon>Ochrophyta</taxon>
        <taxon>Bacillariophyta</taxon>
        <taxon>Coscinodiscophyceae</taxon>
        <taxon>Thalassiosirophycidae</taxon>
        <taxon>Thalassiosirales</taxon>
        <taxon>Skeletonemataceae</taxon>
        <taxon>Skeletonema</taxon>
        <taxon>Skeletonema marinoi-dohrnii complex</taxon>
    </lineage>
</organism>
<dbReference type="PANTHER" id="PTHR46504:SF2">
    <property type="entry name" value="TRNASE Z TRZ1"/>
    <property type="match status" value="1"/>
</dbReference>
<dbReference type="EMBL" id="JATAAI010000035">
    <property type="protein sequence ID" value="KAK1735191.1"/>
    <property type="molecule type" value="Genomic_DNA"/>
</dbReference>
<feature type="signal peptide" evidence="1">
    <location>
        <begin position="1"/>
        <end position="24"/>
    </location>
</feature>
<name>A0AAD9D5U1_9STRA</name>
<dbReference type="PANTHER" id="PTHR46504">
    <property type="entry name" value="TRNASE Z TRZ1"/>
    <property type="match status" value="1"/>
</dbReference>
<dbReference type="InterPro" id="IPR036866">
    <property type="entry name" value="RibonucZ/Hydroxyglut_hydro"/>
</dbReference>
<evidence type="ECO:0000313" key="2">
    <source>
        <dbReference type="EMBL" id="KAK1735191.1"/>
    </source>
</evidence>
<keyword evidence="1" id="KW-0732">Signal</keyword>
<dbReference type="Gene3D" id="3.60.15.10">
    <property type="entry name" value="Ribonuclease Z/Hydroxyacylglutathione hydrolase-like"/>
    <property type="match status" value="1"/>
</dbReference>
<sequence>MKPTICWCYITLHCFLLCSSPSLSITMTSTTHWTIKSAWSKAGVGTNIVLELKCAPDNAKTKTKKRPACVAFDMGATPCFDDAILAKYVFLSHGHIDHVGALFSHARAHAVSCGGEAPTYFVPAQLLPQIEQCRNAMSMIDSFTTTTSGDENKTTGRENLLKMTLVPVNPGDEFLLKGITYGSKTNFFVRAFEVDHAGHTALGYTIGSRTKTAGLKREYQNLDGDAIRELVQSGVRVKAGTVEKIEVAYSGDTCRHGLMKDCLHSPESMNEKLSKSATFLQQAFQAELLICELTFLDSAEDETQRQRSVERGHLHINDLEVIFASHGRLNSNNENETKSILFYHLSGRYGPASRALDYIAAGLPSQIRNSCQVSIKSLLSEKEKAAGHGIQQLLQPNGCVSVEDYLRWKKGKNNAKA</sequence>
<keyword evidence="3" id="KW-1185">Reference proteome</keyword>
<protein>
    <submittedName>
        <fullName evidence="2">RNase Z family protein</fullName>
        <ecNumber evidence="2">3.1.26.11</ecNumber>
    </submittedName>
</protein>
<evidence type="ECO:0000313" key="3">
    <source>
        <dbReference type="Proteomes" id="UP001224775"/>
    </source>
</evidence>
<dbReference type="GO" id="GO:0042781">
    <property type="term" value="F:3'-tRNA processing endoribonuclease activity"/>
    <property type="evidence" value="ECO:0007669"/>
    <property type="project" value="UniProtKB-EC"/>
</dbReference>
<accession>A0AAD9D5U1</accession>
<dbReference type="AlphaFoldDB" id="A0AAD9D5U1"/>